<feature type="compositionally biased region" description="Polar residues" evidence="3">
    <location>
        <begin position="565"/>
        <end position="581"/>
    </location>
</feature>
<dbReference type="SMART" id="SM00312">
    <property type="entry name" value="PX"/>
    <property type="match status" value="1"/>
</dbReference>
<dbReference type="Gene3D" id="3.30.1520.10">
    <property type="entry name" value="Phox-like domain"/>
    <property type="match status" value="1"/>
</dbReference>
<dbReference type="Proteomes" id="UP001365128">
    <property type="component" value="Unassembled WGS sequence"/>
</dbReference>
<evidence type="ECO:0000256" key="2">
    <source>
        <dbReference type="SAM" id="Coils"/>
    </source>
</evidence>
<name>A0ABR1M1T4_9PEZI</name>
<feature type="transmembrane region" description="Helical" evidence="4">
    <location>
        <begin position="6"/>
        <end position="23"/>
    </location>
</feature>
<evidence type="ECO:0000256" key="4">
    <source>
        <dbReference type="SAM" id="Phobius"/>
    </source>
</evidence>
<accession>A0ABR1M1T4</accession>
<feature type="coiled-coil region" evidence="2">
    <location>
        <begin position="824"/>
        <end position="851"/>
    </location>
</feature>
<keyword evidence="4" id="KW-0472">Membrane</keyword>
<keyword evidence="9" id="KW-1185">Reference proteome</keyword>
<dbReference type="SUPFAM" id="SSF48097">
    <property type="entry name" value="Regulator of G-protein signaling, RGS"/>
    <property type="match status" value="1"/>
</dbReference>
<feature type="compositionally biased region" description="Polar residues" evidence="3">
    <location>
        <begin position="594"/>
        <end position="603"/>
    </location>
</feature>
<feature type="domain" description="PX" evidence="6">
    <location>
        <begin position="860"/>
        <end position="978"/>
    </location>
</feature>
<organism evidence="8 9">
    <name type="scientific">Phyllosticta citricarpa</name>
    <dbReference type="NCBI Taxonomy" id="55181"/>
    <lineage>
        <taxon>Eukaryota</taxon>
        <taxon>Fungi</taxon>
        <taxon>Dikarya</taxon>
        <taxon>Ascomycota</taxon>
        <taxon>Pezizomycotina</taxon>
        <taxon>Dothideomycetes</taxon>
        <taxon>Dothideomycetes incertae sedis</taxon>
        <taxon>Botryosphaeriales</taxon>
        <taxon>Phyllostictaceae</taxon>
        <taxon>Phyllosticta</taxon>
    </lineage>
</organism>
<dbReference type="PROSITE" id="PS51207">
    <property type="entry name" value="PXA"/>
    <property type="match status" value="1"/>
</dbReference>
<feature type="region of interest" description="Disordered" evidence="3">
    <location>
        <begin position="751"/>
        <end position="783"/>
    </location>
</feature>
<feature type="region of interest" description="Disordered" evidence="3">
    <location>
        <begin position="1034"/>
        <end position="1070"/>
    </location>
</feature>
<evidence type="ECO:0000313" key="9">
    <source>
        <dbReference type="Proteomes" id="UP001365128"/>
    </source>
</evidence>
<dbReference type="Pfam" id="PF00787">
    <property type="entry name" value="PX"/>
    <property type="match status" value="1"/>
</dbReference>
<dbReference type="InterPro" id="IPR016137">
    <property type="entry name" value="RGS"/>
</dbReference>
<dbReference type="Pfam" id="PF00615">
    <property type="entry name" value="RGS"/>
    <property type="match status" value="1"/>
</dbReference>
<dbReference type="SMART" id="SM00315">
    <property type="entry name" value="RGS"/>
    <property type="match status" value="1"/>
</dbReference>
<dbReference type="InterPro" id="IPR036305">
    <property type="entry name" value="RGS_sf"/>
</dbReference>
<feature type="domain" description="RGS" evidence="5">
    <location>
        <begin position="419"/>
        <end position="557"/>
    </location>
</feature>
<dbReference type="InterPro" id="IPR044926">
    <property type="entry name" value="RGS_subdomain_2"/>
</dbReference>
<dbReference type="InterPro" id="IPR036871">
    <property type="entry name" value="PX_dom_sf"/>
</dbReference>
<evidence type="ECO:0000259" key="5">
    <source>
        <dbReference type="PROSITE" id="PS50132"/>
    </source>
</evidence>
<dbReference type="PANTHER" id="PTHR22775">
    <property type="entry name" value="SORTING NEXIN"/>
    <property type="match status" value="1"/>
</dbReference>
<keyword evidence="2" id="KW-0175">Coiled coil</keyword>
<evidence type="ECO:0000259" key="7">
    <source>
        <dbReference type="PROSITE" id="PS51207"/>
    </source>
</evidence>
<feature type="region of interest" description="Disordered" evidence="3">
    <location>
        <begin position="684"/>
        <end position="708"/>
    </location>
</feature>
<feature type="compositionally biased region" description="Acidic residues" evidence="3">
    <location>
        <begin position="751"/>
        <end position="777"/>
    </location>
</feature>
<evidence type="ECO:0000256" key="3">
    <source>
        <dbReference type="SAM" id="MobiDB-lite"/>
    </source>
</evidence>
<evidence type="ECO:0000313" key="8">
    <source>
        <dbReference type="EMBL" id="KAK7541434.1"/>
    </source>
</evidence>
<dbReference type="InterPro" id="IPR001683">
    <property type="entry name" value="PX_dom"/>
</dbReference>
<dbReference type="CDD" id="cd06876">
    <property type="entry name" value="PX_MDM1p"/>
    <property type="match status" value="1"/>
</dbReference>
<protein>
    <submittedName>
        <fullName evidence="8">PXA domain-containing protein</fullName>
    </submittedName>
</protein>
<dbReference type="InterPro" id="IPR013937">
    <property type="entry name" value="Sorting_nexin_C"/>
</dbReference>
<dbReference type="InterPro" id="IPR003114">
    <property type="entry name" value="Phox_assoc"/>
</dbReference>
<dbReference type="PROSITE" id="PS50195">
    <property type="entry name" value="PX"/>
    <property type="match status" value="1"/>
</dbReference>
<feature type="region of interest" description="Disordered" evidence="3">
    <location>
        <begin position="565"/>
        <end position="670"/>
    </location>
</feature>
<feature type="transmembrane region" description="Helical" evidence="4">
    <location>
        <begin position="35"/>
        <end position="52"/>
    </location>
</feature>
<feature type="region of interest" description="Disordered" evidence="3">
    <location>
        <begin position="304"/>
        <end position="326"/>
    </location>
</feature>
<dbReference type="PROSITE" id="PS50132">
    <property type="entry name" value="RGS"/>
    <property type="match status" value="1"/>
</dbReference>
<sequence>MELRRWDVILACVALFIAWGYVTHWAPSLRYAPQAFIAGIAVTIAGTTYVILSTTRAPHHGDIRPIRAPQHVSFVSAQAWQKETASLKQRSIYRREPLYPSSFLVSDHLDELLDLILRDFVQSWYGNISPRPTFTNEVDRAIRAALCNIRDKLLAVDLVEMTISRLVPMITAHMRDFYEAERVVRGRKLSRDITESEELDMAIAAKYRDGKLHPAASLTYSNPKTVQQQHLRGIVTRLMSQVLPRNMRTSLAVNTLIKEIVACAVLCPIMELLSDPDTWNQMLEGYGRTLLQDRKTVRKLRAALDEHAPQSPKNSNPTSFPRLAPGDNERKFERFIRAIRQCSSLSDARRARSEIASQYKKEVQVEGQDQLYLRRLETARRILDQKVVHLSAGGTAAQKPSLQVPGSLPRENSRLENATLRHVLYDASGLSYFMEFMDRQGLMRLVQFWIVVDGFRNPLEEDMGETDEPGLDHSFGASDRADLAQMYEAYLVKPELAVPDHLRRTVDSFLKAGKKATSAQYLAARRAVLQTQTYVYLAMQDKHFPRFKKSDLWYKWLASDEASAMSKNLSPTKGPIHTNSYSGPPAPGATPPSLSRTLSSQSVDLRRAAVSTSDLKSVKNLPTAGPLRRSLDDTGRPPLFDDDLENDPLAGSTQSVDSELDAGRGRDDNSQVVDAMQEALNDIMDNEPDRDSLFSDGPKSAQENESMRGSLEITRASSPAFLKKDSKEKPNIASLGLVGAPKTRGVFEDDLFGDEEEKFPEDEIEDSDPNDNEEDEIHEAAPGDLGLAEAIDALTLEIDRLSNQESIVDSLTKKAELTNNAAELRILRKSKASLQREIHRKELQRQQYVIQESDNSLYGRATVSIQSIMVGKDEEGGEFALYVIEVHRAPGEHMPAATWVVPRRYSEFHELNKRLRSKYPMIRNLEFPRRQVMLKLQRDFLQKRRASLEKWLRELLLIPAICRSRELRAFLSQRTISTGGDAGADQRGDIVSRIYSSVTDGMEEFLGNIPVLDQLSLAGQNLISAATTQLQQNAAAGGPNSASANGTGTATASLSSPTQGPPPSAALAAAATNTSPLVNDPQTAAEAEAELRAYENSRNGVGGDLSSGPPSFIKPICDLFLEAFELNRENNWLRGRAVVMVLHQLLGGTIERKVRDNVRAMVADESIVKWVGVVRGALFPESISPAGDSNADEHRPGIPIPLGDDGGVAGGPGGVIIGGVAEGVVKERRKDKQPRTKAQREQSRKEAGLLLATLIPDLAGSVVGRANAQAASRRVLATLNNQRLNTHLVFSLLDEIIQTVFGA</sequence>
<gene>
    <name evidence="8" type="ORF">IWX46DRAFT_189465</name>
</gene>
<dbReference type="SUPFAM" id="SSF64268">
    <property type="entry name" value="PX domain"/>
    <property type="match status" value="1"/>
</dbReference>
<feature type="domain" description="PXA" evidence="7">
    <location>
        <begin position="102"/>
        <end position="291"/>
    </location>
</feature>
<dbReference type="Pfam" id="PF02194">
    <property type="entry name" value="PXA"/>
    <property type="match status" value="1"/>
</dbReference>
<dbReference type="EMBL" id="JBBPDW010000025">
    <property type="protein sequence ID" value="KAK7541434.1"/>
    <property type="molecule type" value="Genomic_DNA"/>
</dbReference>
<dbReference type="Gene3D" id="1.10.167.10">
    <property type="entry name" value="Regulator of G-protein Signalling 4, domain 2"/>
    <property type="match status" value="1"/>
</dbReference>
<evidence type="ECO:0000259" key="6">
    <source>
        <dbReference type="PROSITE" id="PS50195"/>
    </source>
</evidence>
<proteinExistence type="inferred from homology"/>
<comment type="caution">
    <text evidence="8">The sequence shown here is derived from an EMBL/GenBank/DDBJ whole genome shotgun (WGS) entry which is preliminary data.</text>
</comment>
<keyword evidence="4" id="KW-0812">Transmembrane</keyword>
<feature type="compositionally biased region" description="Low complexity" evidence="3">
    <location>
        <begin position="1034"/>
        <end position="1058"/>
    </location>
</feature>
<evidence type="ECO:0000256" key="1">
    <source>
        <dbReference type="ARBA" id="ARBA00010883"/>
    </source>
</evidence>
<comment type="similarity">
    <text evidence="1">Belongs to the sorting nexin family.</text>
</comment>
<dbReference type="PANTHER" id="PTHR22775:SF3">
    <property type="entry name" value="SORTING NEXIN-13"/>
    <property type="match status" value="1"/>
</dbReference>
<dbReference type="SMART" id="SM00313">
    <property type="entry name" value="PXA"/>
    <property type="match status" value="1"/>
</dbReference>
<keyword evidence="4" id="KW-1133">Transmembrane helix</keyword>
<dbReference type="Pfam" id="PF08628">
    <property type="entry name" value="Nexin_C"/>
    <property type="match status" value="1"/>
</dbReference>
<reference evidence="8 9" key="1">
    <citation type="submission" date="2024-04" db="EMBL/GenBank/DDBJ databases">
        <title>Phyllosticta paracitricarpa is synonymous to the EU quarantine fungus P. citricarpa based on phylogenomic analyses.</title>
        <authorList>
            <consortium name="Lawrence Berkeley National Laboratory"/>
            <person name="Van Ingen-Buijs V.A."/>
            <person name="Van Westerhoven A.C."/>
            <person name="Haridas S."/>
            <person name="Skiadas P."/>
            <person name="Martin F."/>
            <person name="Groenewald J.Z."/>
            <person name="Crous P.W."/>
            <person name="Seidl M.F."/>
        </authorList>
    </citation>
    <scope>NUCLEOTIDE SEQUENCE [LARGE SCALE GENOMIC DNA]</scope>
    <source>
        <strain evidence="8 9">CBS 122670</strain>
    </source>
</reference>